<dbReference type="Proteomes" id="UP000316649">
    <property type="component" value="Unassembled WGS sequence"/>
</dbReference>
<dbReference type="InterPro" id="IPR012348">
    <property type="entry name" value="RNR-like"/>
</dbReference>
<dbReference type="AlphaFoldDB" id="A0A557S6H4"/>
<protein>
    <submittedName>
        <fullName evidence="2">YHS domain-containing protein</fullName>
    </submittedName>
</protein>
<keyword evidence="3" id="KW-1185">Reference proteome</keyword>
<evidence type="ECO:0000313" key="3">
    <source>
        <dbReference type="Proteomes" id="UP000316649"/>
    </source>
</evidence>
<comment type="caution">
    <text evidence="2">The sequence shown here is derived from an EMBL/GenBank/DDBJ whole genome shotgun (WGS) entry which is preliminary data.</text>
</comment>
<gene>
    <name evidence="2" type="ORF">FHP88_12265</name>
</gene>
<organism evidence="2 3">
    <name type="scientific">Sedimenticola selenatireducens</name>
    <dbReference type="NCBI Taxonomy" id="191960"/>
    <lineage>
        <taxon>Bacteria</taxon>
        <taxon>Pseudomonadati</taxon>
        <taxon>Pseudomonadota</taxon>
        <taxon>Gammaproteobacteria</taxon>
        <taxon>Chromatiales</taxon>
        <taxon>Sedimenticolaceae</taxon>
        <taxon>Sedimenticola</taxon>
    </lineage>
</organism>
<dbReference type="InterPro" id="IPR007029">
    <property type="entry name" value="YHS_dom"/>
</dbReference>
<dbReference type="GO" id="GO:0016491">
    <property type="term" value="F:oxidoreductase activity"/>
    <property type="evidence" value="ECO:0007669"/>
    <property type="project" value="InterPro"/>
</dbReference>
<dbReference type="EMBL" id="VMNH01000014">
    <property type="protein sequence ID" value="TVO73015.1"/>
    <property type="molecule type" value="Genomic_DNA"/>
</dbReference>
<dbReference type="Pfam" id="PF04945">
    <property type="entry name" value="YHS"/>
    <property type="match status" value="1"/>
</dbReference>
<feature type="domain" description="YHS" evidence="1">
    <location>
        <begin position="1"/>
        <end position="39"/>
    </location>
</feature>
<name>A0A557S6H4_9GAMM</name>
<dbReference type="SUPFAM" id="SSF47240">
    <property type="entry name" value="Ferritin-like"/>
    <property type="match status" value="1"/>
</dbReference>
<dbReference type="RefSeq" id="WP_144359372.1">
    <property type="nucleotide sequence ID" value="NZ_VMNH01000014.1"/>
</dbReference>
<evidence type="ECO:0000259" key="1">
    <source>
        <dbReference type="Pfam" id="PF04945"/>
    </source>
</evidence>
<dbReference type="Gene3D" id="1.10.620.20">
    <property type="entry name" value="Ribonucleotide Reductase, subunit A"/>
    <property type="match status" value="1"/>
</dbReference>
<reference evidence="2 3" key="1">
    <citation type="submission" date="2019-07" db="EMBL/GenBank/DDBJ databases">
        <title>The pathways for chlorine oxyanion respiration interact through the shared metabolite chlorate.</title>
        <authorList>
            <person name="Barnum T.P."/>
            <person name="Cheng Y."/>
            <person name="Hill K.A."/>
            <person name="Lucas L.N."/>
            <person name="Carlson H.K."/>
            <person name="Coates J.D."/>
        </authorList>
    </citation>
    <scope>NUCLEOTIDE SEQUENCE [LARGE SCALE GENOMIC DNA]</scope>
    <source>
        <strain evidence="2 3">BK-1</strain>
    </source>
</reference>
<dbReference type="InterPro" id="IPR009078">
    <property type="entry name" value="Ferritin-like_SF"/>
</dbReference>
<accession>A0A557S6H4</accession>
<sequence>MPVDERTAVASSEYGGAKHMFCSERCLKRFTAQLEQYADKTYSG</sequence>
<dbReference type="OrthoDB" id="8521924at2"/>
<proteinExistence type="predicted"/>
<evidence type="ECO:0000313" key="2">
    <source>
        <dbReference type="EMBL" id="TVO73015.1"/>
    </source>
</evidence>